<dbReference type="Gene3D" id="1.20.81.30">
    <property type="entry name" value="Type II secretion system (T2SS), domain F"/>
    <property type="match status" value="2"/>
</dbReference>
<dbReference type="KEGG" id="dee:HQN60_10245"/>
<evidence type="ECO:0000256" key="3">
    <source>
        <dbReference type="ARBA" id="ARBA00022475"/>
    </source>
</evidence>
<dbReference type="RefSeq" id="WP_173533547.1">
    <property type="nucleotide sequence ID" value="NZ_CP054143.1"/>
</dbReference>
<dbReference type="EMBL" id="CP054143">
    <property type="protein sequence ID" value="QKJ67044.1"/>
    <property type="molecule type" value="Genomic_DNA"/>
</dbReference>
<feature type="domain" description="Type II secretion system protein GspF" evidence="8">
    <location>
        <begin position="195"/>
        <end position="314"/>
    </location>
</feature>
<organism evidence="9 10">
    <name type="scientific">Deefgea piscis</name>
    <dbReference type="NCBI Taxonomy" id="2739061"/>
    <lineage>
        <taxon>Bacteria</taxon>
        <taxon>Pseudomonadati</taxon>
        <taxon>Pseudomonadota</taxon>
        <taxon>Betaproteobacteria</taxon>
        <taxon>Neisseriales</taxon>
        <taxon>Chitinibacteraceae</taxon>
        <taxon>Deefgea</taxon>
    </lineage>
</organism>
<accession>A0A6M8SSC2</accession>
<feature type="transmembrane region" description="Helical" evidence="7">
    <location>
        <begin position="137"/>
        <end position="158"/>
    </location>
</feature>
<dbReference type="GO" id="GO:0005886">
    <property type="term" value="C:plasma membrane"/>
    <property type="evidence" value="ECO:0007669"/>
    <property type="project" value="UniProtKB-SubCell"/>
</dbReference>
<evidence type="ECO:0000259" key="8">
    <source>
        <dbReference type="Pfam" id="PF00482"/>
    </source>
</evidence>
<evidence type="ECO:0000256" key="5">
    <source>
        <dbReference type="ARBA" id="ARBA00022989"/>
    </source>
</evidence>
<evidence type="ECO:0000313" key="10">
    <source>
        <dbReference type="Proteomes" id="UP000504844"/>
    </source>
</evidence>
<keyword evidence="10" id="KW-1185">Reference proteome</keyword>
<dbReference type="InterPro" id="IPR003004">
    <property type="entry name" value="GspF/PilC"/>
</dbReference>
<reference evidence="9 10" key="1">
    <citation type="submission" date="2020-05" db="EMBL/GenBank/DDBJ databases">
        <title>Complete genome sequence of Deefgea sp. D17.</title>
        <authorList>
            <person name="Bae J.-W."/>
            <person name="Han J.E."/>
        </authorList>
    </citation>
    <scope>NUCLEOTIDE SEQUENCE [LARGE SCALE GENOMIC DNA]</scope>
    <source>
        <strain evidence="9 10">D17</strain>
    </source>
</reference>
<sequence length="326" mass="35069">MSSFSPLPHPIRADLFSQLAVLERAGLPTDHALASLNLPPRYQPQLAAMRKALARGKSIAQAGVQAGLFNPLDAALIAASCHAGSPALLYHRLAEQSALIARLTKQVRAKLAMPALTLLLALLINPLPAFIMGSLSVSSYALGVITPLLLIYLMYRLGRGVLQSFERNTSTTLVKALLQTPLLGAWYLRSKQHDFIASLALLLHAGVSIFSAIPIAQSTLNCAYLQQQSQPLLRQLKRGQTLTAAFSAVPWLADPHLVAMVQTGEASGTLPEMLQRVANQHSADLAHSATQMAAWLPRLIYVLIAGWMAWGILTSGAFMPQVPADL</sequence>
<dbReference type="PANTHER" id="PTHR30012:SF0">
    <property type="entry name" value="TYPE II SECRETION SYSTEM PROTEIN F-RELATED"/>
    <property type="match status" value="1"/>
</dbReference>
<name>A0A6M8SSC2_9NEIS</name>
<evidence type="ECO:0000256" key="4">
    <source>
        <dbReference type="ARBA" id="ARBA00022692"/>
    </source>
</evidence>
<comment type="similarity">
    <text evidence="2">Belongs to the GSP F family.</text>
</comment>
<evidence type="ECO:0000313" key="9">
    <source>
        <dbReference type="EMBL" id="QKJ67044.1"/>
    </source>
</evidence>
<protein>
    <submittedName>
        <fullName evidence="9">Type II secretion system F family protein</fullName>
    </submittedName>
</protein>
<evidence type="ECO:0000256" key="6">
    <source>
        <dbReference type="ARBA" id="ARBA00023136"/>
    </source>
</evidence>
<gene>
    <name evidence="9" type="ORF">HQN60_10245</name>
</gene>
<evidence type="ECO:0000256" key="2">
    <source>
        <dbReference type="ARBA" id="ARBA00005745"/>
    </source>
</evidence>
<keyword evidence="4 7" id="KW-0812">Transmembrane</keyword>
<feature type="transmembrane region" description="Helical" evidence="7">
    <location>
        <begin position="111"/>
        <end position="131"/>
    </location>
</feature>
<dbReference type="PANTHER" id="PTHR30012">
    <property type="entry name" value="GENERAL SECRETION PATHWAY PROTEIN"/>
    <property type="match status" value="1"/>
</dbReference>
<proteinExistence type="inferred from homology"/>
<keyword evidence="3" id="KW-1003">Cell membrane</keyword>
<keyword evidence="6 7" id="KW-0472">Membrane</keyword>
<dbReference type="Proteomes" id="UP000504844">
    <property type="component" value="Chromosome"/>
</dbReference>
<evidence type="ECO:0000256" key="1">
    <source>
        <dbReference type="ARBA" id="ARBA00004651"/>
    </source>
</evidence>
<evidence type="ECO:0000256" key="7">
    <source>
        <dbReference type="SAM" id="Phobius"/>
    </source>
</evidence>
<dbReference type="AlphaFoldDB" id="A0A6M8SSC2"/>
<dbReference type="InterPro" id="IPR018076">
    <property type="entry name" value="T2SS_GspF_dom"/>
</dbReference>
<feature type="domain" description="Type II secretion system protein GspF" evidence="8">
    <location>
        <begin position="17"/>
        <end position="126"/>
    </location>
</feature>
<feature type="transmembrane region" description="Helical" evidence="7">
    <location>
        <begin position="299"/>
        <end position="319"/>
    </location>
</feature>
<dbReference type="Pfam" id="PF00482">
    <property type="entry name" value="T2SSF"/>
    <property type="match status" value="2"/>
</dbReference>
<dbReference type="InterPro" id="IPR042094">
    <property type="entry name" value="T2SS_GspF_sf"/>
</dbReference>
<keyword evidence="5 7" id="KW-1133">Transmembrane helix</keyword>
<comment type="subcellular location">
    <subcellularLocation>
        <location evidence="1">Cell membrane</location>
        <topology evidence="1">Multi-pass membrane protein</topology>
    </subcellularLocation>
</comment>